<evidence type="ECO:0000313" key="6">
    <source>
        <dbReference type="Proteomes" id="UP000265663"/>
    </source>
</evidence>
<dbReference type="EMBL" id="KE747843">
    <property type="protein sequence ID" value="RMZ74029.1"/>
    <property type="molecule type" value="Genomic_DNA"/>
</dbReference>
<dbReference type="OrthoDB" id="310895at2759"/>
<dbReference type="InterPro" id="IPR016162">
    <property type="entry name" value="Ald_DH_N"/>
</dbReference>
<dbReference type="PANTHER" id="PTHR43720">
    <property type="entry name" value="2-AMINOMUCONIC SEMIALDEHYDE DEHYDROGENASE"/>
    <property type="match status" value="1"/>
</dbReference>
<dbReference type="Gene3D" id="3.40.309.10">
    <property type="entry name" value="Aldehyde Dehydrogenase, Chain A, domain 2"/>
    <property type="match status" value="2"/>
</dbReference>
<evidence type="ECO:0000256" key="2">
    <source>
        <dbReference type="PROSITE-ProRule" id="PRU10007"/>
    </source>
</evidence>
<dbReference type="PANTHER" id="PTHR43720:SF3">
    <property type="entry name" value="ALDEHYDE DEHYDROGENASE ALDH (AFU_ORTHOLOGUE AFUA_8G02310)-RELATED"/>
    <property type="match status" value="1"/>
</dbReference>
<dbReference type="SUPFAM" id="SSF53720">
    <property type="entry name" value="ALDH-like"/>
    <property type="match status" value="1"/>
</dbReference>
<dbReference type="InterPro" id="IPR015590">
    <property type="entry name" value="Aldehyde_DH_dom"/>
</dbReference>
<organism evidence="5 6">
    <name type="scientific">Pyrenophora seminiperda CCB06</name>
    <dbReference type="NCBI Taxonomy" id="1302712"/>
    <lineage>
        <taxon>Eukaryota</taxon>
        <taxon>Fungi</taxon>
        <taxon>Dikarya</taxon>
        <taxon>Ascomycota</taxon>
        <taxon>Pezizomycotina</taxon>
        <taxon>Dothideomycetes</taxon>
        <taxon>Pleosporomycetidae</taxon>
        <taxon>Pleosporales</taxon>
        <taxon>Pleosporineae</taxon>
        <taxon>Pleosporaceae</taxon>
        <taxon>Pyrenophora</taxon>
    </lineage>
</organism>
<dbReference type="InterPro" id="IPR016161">
    <property type="entry name" value="Ald_DH/histidinol_DH"/>
</dbReference>
<evidence type="ECO:0000256" key="3">
    <source>
        <dbReference type="RuleBase" id="RU003345"/>
    </source>
</evidence>
<name>A0A3M7MI39_9PLEO</name>
<feature type="active site" evidence="2">
    <location>
        <position position="266"/>
    </location>
</feature>
<dbReference type="GO" id="GO:0046394">
    <property type="term" value="P:carboxylic acid biosynthetic process"/>
    <property type="evidence" value="ECO:0007669"/>
    <property type="project" value="UniProtKB-ARBA"/>
</dbReference>
<evidence type="ECO:0000313" key="5">
    <source>
        <dbReference type="EMBL" id="RMZ74029.1"/>
    </source>
</evidence>
<dbReference type="Gene3D" id="3.40.605.10">
    <property type="entry name" value="Aldehyde Dehydrogenase, Chain A, domain 1"/>
    <property type="match status" value="1"/>
</dbReference>
<feature type="domain" description="Aldehyde dehydrogenase" evidence="4">
    <location>
        <begin position="32"/>
        <end position="403"/>
    </location>
</feature>
<sequence length="469" mass="51300">MPENIKLKAPNGQEWEQPTGLFIDNEFVDSLSPNNTISSIDPATEKEIAVVQAATAEDVDRAVQAAKRALKHPEWKQLCVTQRGRLMAKLADLMEENKELLATIDAWDNGKPYSVALNEDLPESYSTIRYYSGWADKISGQTINTTPQKFAYTLRQPIGVVAQIIPWNYPLSMACWKLGPALACGNTVVLKAAEQTPLSILVLAKLIKEAGFPAGVVNILNGLGKEAGAALVQHPLVDKVAFTGSTATATQIMKMAAVGLKNITLETGGKSPLIVFEDCDMEQAVRWSHIGIMSNQGQICTATSRILVQESVLEAFISQFRQQIQNVSIIGDQWSEDTFQGPQVTRQQYERVLSYVDIGKSEGAELIEGGVACEGNGYFVKPTVFTKVSPNMRIYREEIFGPFADLEKAHRVAADIESGMVWVNSSQDCDYRIPFGGVKQSGIGRELGEAGLEAYSQVKAVHINMGNKL</sequence>
<dbReference type="GO" id="GO:0006598">
    <property type="term" value="P:polyamine catabolic process"/>
    <property type="evidence" value="ECO:0007669"/>
    <property type="project" value="TreeGrafter"/>
</dbReference>
<evidence type="ECO:0000256" key="1">
    <source>
        <dbReference type="ARBA" id="ARBA00023002"/>
    </source>
</evidence>
<feature type="domain" description="Aldehyde dehydrogenase" evidence="4">
    <location>
        <begin position="405"/>
        <end position="461"/>
    </location>
</feature>
<accession>A0A3M7MI39</accession>
<dbReference type="Proteomes" id="UP000265663">
    <property type="component" value="Unassembled WGS sequence"/>
</dbReference>
<reference evidence="5 6" key="1">
    <citation type="journal article" date="2014" name="PLoS ONE">
        <title>De novo Genome Assembly of the Fungal Plant Pathogen Pyrenophora semeniperda.</title>
        <authorList>
            <person name="Soliai M.M."/>
            <person name="Meyer S.E."/>
            <person name="Udall J.A."/>
            <person name="Elzinga D.E."/>
            <person name="Hermansen R.A."/>
            <person name="Bodily P.M."/>
            <person name="Hart A.A."/>
            <person name="Coleman C.E."/>
        </authorList>
    </citation>
    <scope>NUCLEOTIDE SEQUENCE [LARGE SCALE GENOMIC DNA]</scope>
    <source>
        <strain evidence="5 6">CCB06</strain>
        <tissue evidence="5">Mycelium</tissue>
    </source>
</reference>
<dbReference type="AlphaFoldDB" id="A0A3M7MI39"/>
<dbReference type="GO" id="GO:0004029">
    <property type="term" value="F:aldehyde dehydrogenase (NAD+) activity"/>
    <property type="evidence" value="ECO:0007669"/>
    <property type="project" value="TreeGrafter"/>
</dbReference>
<dbReference type="InterPro" id="IPR016163">
    <property type="entry name" value="Ald_DH_C"/>
</dbReference>
<dbReference type="FunFam" id="3.40.605.10:FF:000026">
    <property type="entry name" value="Aldehyde dehydrogenase, putative"/>
    <property type="match status" value="1"/>
</dbReference>
<keyword evidence="1 3" id="KW-0560">Oxidoreductase</keyword>
<dbReference type="PROSITE" id="PS00687">
    <property type="entry name" value="ALDEHYDE_DEHYDR_GLU"/>
    <property type="match status" value="1"/>
</dbReference>
<comment type="similarity">
    <text evidence="3">Belongs to the aldehyde dehydrogenase family.</text>
</comment>
<dbReference type="Pfam" id="PF00171">
    <property type="entry name" value="Aldedh"/>
    <property type="match status" value="2"/>
</dbReference>
<protein>
    <submittedName>
        <fullName evidence="5">Aldehyde dehydrogenase aldh</fullName>
    </submittedName>
</protein>
<dbReference type="FunFam" id="3.40.605.10:FF:000001">
    <property type="entry name" value="Aldehyde dehydrogenase 1"/>
    <property type="match status" value="1"/>
</dbReference>
<evidence type="ECO:0000259" key="4">
    <source>
        <dbReference type="Pfam" id="PF00171"/>
    </source>
</evidence>
<keyword evidence="6" id="KW-1185">Reference proteome</keyword>
<proteinExistence type="inferred from homology"/>
<dbReference type="InterPro" id="IPR029510">
    <property type="entry name" value="Ald_DH_CS_GLU"/>
</dbReference>
<gene>
    <name evidence="5" type="ORF">GMOD_00004854</name>
</gene>